<dbReference type="PANTHER" id="PTHR11977:SF137">
    <property type="entry name" value="VILLIN-LIKE PROTEIN QUAIL"/>
    <property type="match status" value="1"/>
</dbReference>
<dbReference type="GO" id="GO:0051015">
    <property type="term" value="F:actin filament binding"/>
    <property type="evidence" value="ECO:0000318"/>
    <property type="project" value="GO_Central"/>
</dbReference>
<keyword evidence="7" id="KW-1185">Reference proteome</keyword>
<dbReference type="SMART" id="SM00153">
    <property type="entry name" value="VHP"/>
    <property type="match status" value="1"/>
</dbReference>
<evidence type="ECO:0000313" key="6">
    <source>
        <dbReference type="EMBL" id="EFA03188.1"/>
    </source>
</evidence>
<keyword evidence="4" id="KW-0009">Actin-binding</keyword>
<evidence type="ECO:0000256" key="3">
    <source>
        <dbReference type="ARBA" id="ARBA00022737"/>
    </source>
</evidence>
<dbReference type="FunFam" id="3.40.20.10:FF:000005">
    <property type="entry name" value="Gelsolin"/>
    <property type="match status" value="1"/>
</dbReference>
<keyword evidence="2" id="KW-0117">Actin capping</keyword>
<evidence type="ECO:0000256" key="4">
    <source>
        <dbReference type="ARBA" id="ARBA00023203"/>
    </source>
</evidence>
<dbReference type="InterPro" id="IPR003128">
    <property type="entry name" value="Villin_headpiece"/>
</dbReference>
<dbReference type="GO" id="GO:0005737">
    <property type="term" value="C:cytoplasm"/>
    <property type="evidence" value="ECO:0000318"/>
    <property type="project" value="GO_Central"/>
</dbReference>
<dbReference type="GO" id="GO:0008154">
    <property type="term" value="P:actin polymerization or depolymerization"/>
    <property type="evidence" value="ECO:0000318"/>
    <property type="project" value="GO_Central"/>
</dbReference>
<dbReference type="PANTHER" id="PTHR11977">
    <property type="entry name" value="VILLIN"/>
    <property type="match status" value="1"/>
</dbReference>
<dbReference type="Proteomes" id="UP000007266">
    <property type="component" value="Linkage group 5"/>
</dbReference>
<evidence type="ECO:0000256" key="1">
    <source>
        <dbReference type="ARBA" id="ARBA00008418"/>
    </source>
</evidence>
<dbReference type="HOGENOM" id="CLU_002568_3_1_1"/>
<proteinExistence type="inferred from homology"/>
<dbReference type="InterPro" id="IPR007123">
    <property type="entry name" value="Gelsolin-like_dom"/>
</dbReference>
<dbReference type="InterPro" id="IPR007122">
    <property type="entry name" value="Villin/Gelsolin"/>
</dbReference>
<dbReference type="InParanoid" id="D6WNZ0"/>
<dbReference type="AlphaFoldDB" id="D6WNZ0"/>
<dbReference type="GO" id="GO:0015629">
    <property type="term" value="C:actin cytoskeleton"/>
    <property type="evidence" value="ECO:0000318"/>
    <property type="project" value="GO_Central"/>
</dbReference>
<dbReference type="PROSITE" id="PS51089">
    <property type="entry name" value="HP"/>
    <property type="match status" value="1"/>
</dbReference>
<accession>D6WNZ0</accession>
<dbReference type="OMA" id="LIFVWIG"/>
<sequence>MQIIELQQSDYDEAYTNGVSVSNVDVAYRKITKTSTAFLIWRVENMSIVAVPRDQYGIFYDTDCYVIFASSPYGQPVGVDSVSREVKGTPLEYHIHFWLGCSTTPDKSGVVAYKTVELDNFLNGTAIQHRETQGNESPRFKSYFKSGFRILTSEFSLLTLPKLYKVKGKCTPVLIQMDNITWEKFNSSDIFVLHTPNVLFVWVGRASDAAEKLNAAKLATEMKEQYNIANIVFVDDGYEKTLQDDEKKEWNKCLPLEKRHVLPENESETLNFFQRSNNIRLYKCSENNGKYRVAEIKSGPLYQCDLDADEVFIIDQEIHGIWIWVGKRASDKERGEALRNARGFVKKKKYPNNTNVTRVVDGFESSEFKMLFSFWKDETNKANGRGGKPTVLVSKFDAVTMEERPSLAAETQLIDDGSGSVTLWRIKQHNLVEIPKERHGFFFNGDCYIVLYSYQTSAEERHLLYYWLGSHATQEEITYTNAKVLEIDEELGGLGFQARVIQGREPAHFLQLFKGKLIVFKGKGTDFDESGRNLKHPMQYFLQVFGSTLAGSKAVQIQPRASHLNSNYCYVFKRGKHAFIWCGHYSTGDQREMAKLFAGKDFELVLEGKEKPEFFDLLGGKAVYATQLVRDDGDVRPPRLFHCAKINGVLRAEEIFFFNQNDLLPENVMLVDFFTVLYLWIGNLSSKEDQRQSLLVALEYLQTDPCGRDMNIPIIQISQGYEPPTFTGFFPSWDNNLWKSYKSFGKRRQDIEMKNAKMNGKEINGYQKTSGHSDFDQYDKYPLNILKEPNDKLPARVDPLNKELHLTHDDFVSVLKMTYLEFEKLPRWKQQELKKRAGLF</sequence>
<keyword evidence="3" id="KW-0677">Repeat</keyword>
<dbReference type="CDD" id="cd11292">
    <property type="entry name" value="gelsolin_S3_like"/>
    <property type="match status" value="1"/>
</dbReference>
<dbReference type="Gene3D" id="3.40.20.10">
    <property type="entry name" value="Severin"/>
    <property type="match status" value="6"/>
</dbReference>
<dbReference type="Pfam" id="PF00626">
    <property type="entry name" value="Gelsolin"/>
    <property type="match status" value="5"/>
</dbReference>
<dbReference type="Pfam" id="PF02209">
    <property type="entry name" value="VHP"/>
    <property type="match status" value="1"/>
</dbReference>
<dbReference type="PhylomeDB" id="D6WNZ0"/>
<dbReference type="PRINTS" id="PR00597">
    <property type="entry name" value="GELSOLIN"/>
</dbReference>
<feature type="domain" description="HP" evidence="5">
    <location>
        <begin position="775"/>
        <end position="840"/>
    </location>
</feature>
<name>D6WNZ0_TRICA</name>
<dbReference type="eggNOG" id="KOG0443">
    <property type="taxonomic scope" value="Eukaryota"/>
</dbReference>
<reference evidence="6 7" key="2">
    <citation type="journal article" date="2010" name="Nucleic Acids Res.">
        <title>BeetleBase in 2010: revisions to provide comprehensive genomic information for Tribolium castaneum.</title>
        <authorList>
            <person name="Kim H.S."/>
            <person name="Murphy T."/>
            <person name="Xia J."/>
            <person name="Caragea D."/>
            <person name="Park Y."/>
            <person name="Beeman R.W."/>
            <person name="Lorenzen M.D."/>
            <person name="Butcher S."/>
            <person name="Manak J.R."/>
            <person name="Brown S.J."/>
        </authorList>
    </citation>
    <scope>GENOME REANNOTATION</scope>
    <source>
        <strain evidence="6 7">Georgia GA2</strain>
    </source>
</reference>
<dbReference type="SUPFAM" id="SSF55753">
    <property type="entry name" value="Actin depolymerizing proteins"/>
    <property type="match status" value="6"/>
</dbReference>
<dbReference type="STRING" id="7070.D6WNZ0"/>
<dbReference type="InterPro" id="IPR036886">
    <property type="entry name" value="Villin_headpiece_dom_sf"/>
</dbReference>
<gene>
    <name evidence="6" type="primary">AUGUSTUS-3.0.2_13108</name>
    <name evidence="6" type="ORF">TcasGA2_TC013108</name>
</gene>
<organism evidence="6 7">
    <name type="scientific">Tribolium castaneum</name>
    <name type="common">Red flour beetle</name>
    <dbReference type="NCBI Taxonomy" id="7070"/>
    <lineage>
        <taxon>Eukaryota</taxon>
        <taxon>Metazoa</taxon>
        <taxon>Ecdysozoa</taxon>
        <taxon>Arthropoda</taxon>
        <taxon>Hexapoda</taxon>
        <taxon>Insecta</taxon>
        <taxon>Pterygota</taxon>
        <taxon>Neoptera</taxon>
        <taxon>Endopterygota</taxon>
        <taxon>Coleoptera</taxon>
        <taxon>Polyphaga</taxon>
        <taxon>Cucujiformia</taxon>
        <taxon>Tenebrionidae</taxon>
        <taxon>Tenebrionidae incertae sedis</taxon>
        <taxon>Tribolium</taxon>
    </lineage>
</organism>
<reference evidence="6 7" key="1">
    <citation type="journal article" date="2008" name="Nature">
        <title>The genome of the model beetle and pest Tribolium castaneum.</title>
        <authorList>
            <consortium name="Tribolium Genome Sequencing Consortium"/>
            <person name="Richards S."/>
            <person name="Gibbs R.A."/>
            <person name="Weinstock G.M."/>
            <person name="Brown S.J."/>
            <person name="Denell R."/>
            <person name="Beeman R.W."/>
            <person name="Gibbs R."/>
            <person name="Beeman R.W."/>
            <person name="Brown S.J."/>
            <person name="Bucher G."/>
            <person name="Friedrich M."/>
            <person name="Grimmelikhuijzen C.J."/>
            <person name="Klingler M."/>
            <person name="Lorenzen M."/>
            <person name="Richards S."/>
            <person name="Roth S."/>
            <person name="Schroder R."/>
            <person name="Tautz D."/>
            <person name="Zdobnov E.M."/>
            <person name="Muzny D."/>
            <person name="Gibbs R.A."/>
            <person name="Weinstock G.M."/>
            <person name="Attaway T."/>
            <person name="Bell S."/>
            <person name="Buhay C.J."/>
            <person name="Chandrabose M.N."/>
            <person name="Chavez D."/>
            <person name="Clerk-Blankenburg K.P."/>
            <person name="Cree A."/>
            <person name="Dao M."/>
            <person name="Davis C."/>
            <person name="Chacko J."/>
            <person name="Dinh H."/>
            <person name="Dugan-Rocha S."/>
            <person name="Fowler G."/>
            <person name="Garner T.T."/>
            <person name="Garnes J."/>
            <person name="Gnirke A."/>
            <person name="Hawes A."/>
            <person name="Hernandez J."/>
            <person name="Hines S."/>
            <person name="Holder M."/>
            <person name="Hume J."/>
            <person name="Jhangiani S.N."/>
            <person name="Joshi V."/>
            <person name="Khan Z.M."/>
            <person name="Jackson L."/>
            <person name="Kovar C."/>
            <person name="Kowis A."/>
            <person name="Lee S."/>
            <person name="Lewis L.R."/>
            <person name="Margolis J."/>
            <person name="Morgan M."/>
            <person name="Nazareth L.V."/>
            <person name="Nguyen N."/>
            <person name="Okwuonu G."/>
            <person name="Parker D."/>
            <person name="Richards S."/>
            <person name="Ruiz S.J."/>
            <person name="Santibanez J."/>
            <person name="Savard J."/>
            <person name="Scherer S.E."/>
            <person name="Schneider B."/>
            <person name="Sodergren E."/>
            <person name="Tautz D."/>
            <person name="Vattahil S."/>
            <person name="Villasana D."/>
            <person name="White C.S."/>
            <person name="Wright R."/>
            <person name="Park Y."/>
            <person name="Beeman R.W."/>
            <person name="Lord J."/>
            <person name="Oppert B."/>
            <person name="Lorenzen M."/>
            <person name="Brown S."/>
            <person name="Wang L."/>
            <person name="Savard J."/>
            <person name="Tautz D."/>
            <person name="Richards S."/>
            <person name="Weinstock G."/>
            <person name="Gibbs R.A."/>
            <person name="Liu Y."/>
            <person name="Worley K."/>
            <person name="Weinstock G."/>
            <person name="Elsik C.G."/>
            <person name="Reese J.T."/>
            <person name="Elhaik E."/>
            <person name="Landan G."/>
            <person name="Graur D."/>
            <person name="Arensburger P."/>
            <person name="Atkinson P."/>
            <person name="Beeman R.W."/>
            <person name="Beidler J."/>
            <person name="Brown S.J."/>
            <person name="Demuth J.P."/>
            <person name="Drury D.W."/>
            <person name="Du Y.Z."/>
            <person name="Fujiwara H."/>
            <person name="Lorenzen M."/>
            <person name="Maselli V."/>
            <person name="Osanai M."/>
            <person name="Park Y."/>
            <person name="Robertson H.M."/>
            <person name="Tu Z."/>
            <person name="Wang J.J."/>
            <person name="Wang S."/>
            <person name="Richards S."/>
            <person name="Song H."/>
            <person name="Zhang L."/>
            <person name="Sodergren E."/>
            <person name="Werner D."/>
            <person name="Stanke M."/>
            <person name="Morgenstern B."/>
            <person name="Solovyev V."/>
            <person name="Kosarev P."/>
            <person name="Brown G."/>
            <person name="Chen H.C."/>
            <person name="Ermolaeva O."/>
            <person name="Hlavina W."/>
            <person name="Kapustin Y."/>
            <person name="Kiryutin B."/>
            <person name="Kitts P."/>
            <person name="Maglott D."/>
            <person name="Pruitt K."/>
            <person name="Sapojnikov V."/>
            <person name="Souvorov A."/>
            <person name="Mackey A.J."/>
            <person name="Waterhouse R.M."/>
            <person name="Wyder S."/>
            <person name="Zdobnov E.M."/>
            <person name="Zdobnov E.M."/>
            <person name="Wyder S."/>
            <person name="Kriventseva E.V."/>
            <person name="Kadowaki T."/>
            <person name="Bork P."/>
            <person name="Aranda M."/>
            <person name="Bao R."/>
            <person name="Beermann A."/>
            <person name="Berns N."/>
            <person name="Bolognesi R."/>
            <person name="Bonneton F."/>
            <person name="Bopp D."/>
            <person name="Brown S.J."/>
            <person name="Bucher G."/>
            <person name="Butts T."/>
            <person name="Chaumot A."/>
            <person name="Denell R.E."/>
            <person name="Ferrier D.E."/>
            <person name="Friedrich M."/>
            <person name="Gordon C.M."/>
            <person name="Jindra M."/>
            <person name="Klingler M."/>
            <person name="Lan Q."/>
            <person name="Lattorff H.M."/>
            <person name="Laudet V."/>
            <person name="von Levetsow C."/>
            <person name="Liu Z."/>
            <person name="Lutz R."/>
            <person name="Lynch J.A."/>
            <person name="da Fonseca R.N."/>
            <person name="Posnien N."/>
            <person name="Reuter R."/>
            <person name="Roth S."/>
            <person name="Savard J."/>
            <person name="Schinko J.B."/>
            <person name="Schmitt C."/>
            <person name="Schoppmeier M."/>
            <person name="Schroder R."/>
            <person name="Shippy T.D."/>
            <person name="Simonnet F."/>
            <person name="Marques-Souza H."/>
            <person name="Tautz D."/>
            <person name="Tomoyasu Y."/>
            <person name="Trauner J."/>
            <person name="Van der Zee M."/>
            <person name="Vervoort M."/>
            <person name="Wittkopp N."/>
            <person name="Wimmer E.A."/>
            <person name="Yang X."/>
            <person name="Jones A.K."/>
            <person name="Sattelle D.B."/>
            <person name="Ebert P.R."/>
            <person name="Nelson D."/>
            <person name="Scott J.G."/>
            <person name="Beeman R.W."/>
            <person name="Muthukrishnan S."/>
            <person name="Kramer K.J."/>
            <person name="Arakane Y."/>
            <person name="Beeman R.W."/>
            <person name="Zhu Q."/>
            <person name="Hogenkamp D."/>
            <person name="Dixit R."/>
            <person name="Oppert B."/>
            <person name="Jiang H."/>
            <person name="Zou Z."/>
            <person name="Marshall J."/>
            <person name="Elpidina E."/>
            <person name="Vinokurov K."/>
            <person name="Oppert C."/>
            <person name="Zou Z."/>
            <person name="Evans J."/>
            <person name="Lu Z."/>
            <person name="Zhao P."/>
            <person name="Sumathipala N."/>
            <person name="Altincicek B."/>
            <person name="Vilcinskas A."/>
            <person name="Williams M."/>
            <person name="Hultmark D."/>
            <person name="Hetru C."/>
            <person name="Jiang H."/>
            <person name="Grimmelikhuijzen C.J."/>
            <person name="Hauser F."/>
            <person name="Cazzamali G."/>
            <person name="Williamson M."/>
            <person name="Park Y."/>
            <person name="Li B."/>
            <person name="Tanaka Y."/>
            <person name="Predel R."/>
            <person name="Neupert S."/>
            <person name="Schachtner J."/>
            <person name="Verleyen P."/>
            <person name="Raible F."/>
            <person name="Bork P."/>
            <person name="Friedrich M."/>
            <person name="Walden K.K."/>
            <person name="Robertson H.M."/>
            <person name="Angeli S."/>
            <person name="Foret S."/>
            <person name="Bucher G."/>
            <person name="Schuetz S."/>
            <person name="Maleszka R."/>
            <person name="Wimmer E.A."/>
            <person name="Beeman R.W."/>
            <person name="Lorenzen M."/>
            <person name="Tomoyasu Y."/>
            <person name="Miller S.C."/>
            <person name="Grossmann D."/>
            <person name="Bucher G."/>
        </authorList>
    </citation>
    <scope>NUCLEOTIDE SEQUENCE [LARGE SCALE GENOMIC DNA]</scope>
    <source>
        <strain evidence="6 7">Georgia GA2</strain>
    </source>
</reference>
<dbReference type="EMBL" id="KQ971343">
    <property type="protein sequence ID" value="EFA03188.1"/>
    <property type="molecule type" value="Genomic_DNA"/>
</dbReference>
<evidence type="ECO:0000259" key="5">
    <source>
        <dbReference type="PROSITE" id="PS51089"/>
    </source>
</evidence>
<evidence type="ECO:0000256" key="2">
    <source>
        <dbReference type="ARBA" id="ARBA00022467"/>
    </source>
</evidence>
<dbReference type="Gene3D" id="1.10.950.10">
    <property type="entry name" value="Villin headpiece domain"/>
    <property type="match status" value="1"/>
</dbReference>
<comment type="similarity">
    <text evidence="1">Belongs to the villin/gelsolin family.</text>
</comment>
<dbReference type="OrthoDB" id="6375767at2759"/>
<dbReference type="InterPro" id="IPR029006">
    <property type="entry name" value="ADF-H/Gelsolin-like_dom_sf"/>
</dbReference>
<dbReference type="GO" id="GO:0051693">
    <property type="term" value="P:actin filament capping"/>
    <property type="evidence" value="ECO:0007669"/>
    <property type="project" value="UniProtKB-KW"/>
</dbReference>
<protein>
    <submittedName>
        <fullName evidence="6">Villin-like protein quail</fullName>
    </submittedName>
</protein>
<dbReference type="SUPFAM" id="SSF47050">
    <property type="entry name" value="VHP, Villin headpiece domain"/>
    <property type="match status" value="1"/>
</dbReference>
<dbReference type="SMART" id="SM00262">
    <property type="entry name" value="GEL"/>
    <property type="match status" value="6"/>
</dbReference>
<evidence type="ECO:0000313" key="7">
    <source>
        <dbReference type="Proteomes" id="UP000007266"/>
    </source>
</evidence>
<dbReference type="CDD" id="cd11293">
    <property type="entry name" value="gelsolin_S4_like"/>
    <property type="match status" value="1"/>
</dbReference>